<evidence type="ECO:0000313" key="6">
    <source>
        <dbReference type="Proteomes" id="UP000711047"/>
    </source>
</evidence>
<dbReference type="RefSeq" id="WP_173130521.1">
    <property type="nucleotide sequence ID" value="NZ_JABMKX010000004.1"/>
</dbReference>
<accession>A0ABX2DLI2</accession>
<dbReference type="InterPro" id="IPR003593">
    <property type="entry name" value="AAA+_ATPase"/>
</dbReference>
<reference evidence="5 6" key="1">
    <citation type="submission" date="2020-05" db="EMBL/GenBank/DDBJ databases">
        <title>Paenibacillus glebae, sp. nov., Paenibacillus humi sp. nov., Paenibacillus pedi sp. nov., Paenibacillus terrestris sp. nov. and Paenibacillus terricola sp. nov., isolated from a forest top soil sample.</title>
        <authorList>
            <person name="Qi S."/>
            <person name="Carlier A."/>
            <person name="Cnockaert M."/>
            <person name="Vandamme P."/>
        </authorList>
    </citation>
    <scope>NUCLEOTIDE SEQUENCE [LARGE SCALE GENOMIC DNA]</scope>
    <source>
        <strain evidence="5 6">LMG 29502</strain>
    </source>
</reference>
<dbReference type="CDD" id="cd00009">
    <property type="entry name" value="AAA"/>
    <property type="match status" value="1"/>
</dbReference>
<dbReference type="Gene3D" id="1.10.8.60">
    <property type="match status" value="1"/>
</dbReference>
<dbReference type="Gene3D" id="3.40.50.300">
    <property type="entry name" value="P-loop containing nucleotide triphosphate hydrolases"/>
    <property type="match status" value="1"/>
</dbReference>
<feature type="domain" description="AAA+ ATPase" evidence="4">
    <location>
        <begin position="52"/>
        <end position="194"/>
    </location>
</feature>
<dbReference type="SUPFAM" id="SSF52540">
    <property type="entry name" value="P-loop containing nucleoside triphosphate hydrolases"/>
    <property type="match status" value="1"/>
</dbReference>
<dbReference type="InterPro" id="IPR003959">
    <property type="entry name" value="ATPase_AAA_core"/>
</dbReference>
<dbReference type="InterPro" id="IPR041627">
    <property type="entry name" value="AAA_lid_6"/>
</dbReference>
<evidence type="ECO:0000313" key="5">
    <source>
        <dbReference type="EMBL" id="NQX45320.1"/>
    </source>
</evidence>
<dbReference type="Pfam" id="PF00004">
    <property type="entry name" value="AAA"/>
    <property type="match status" value="1"/>
</dbReference>
<dbReference type="PRINTS" id="PR00819">
    <property type="entry name" value="CBXCFQXSUPER"/>
</dbReference>
<evidence type="ECO:0000256" key="3">
    <source>
        <dbReference type="ARBA" id="ARBA00022840"/>
    </source>
</evidence>
<evidence type="ECO:0000256" key="1">
    <source>
        <dbReference type="ARBA" id="ARBA00010378"/>
    </source>
</evidence>
<keyword evidence="2" id="KW-0547">Nucleotide-binding</keyword>
<dbReference type="PANTHER" id="PTHR43392:SF2">
    <property type="entry name" value="AAA-TYPE ATPASE FAMILY PROTEIN _ ANKYRIN REPEAT FAMILY PROTEIN"/>
    <property type="match status" value="1"/>
</dbReference>
<keyword evidence="3" id="KW-0067">ATP-binding</keyword>
<dbReference type="InterPro" id="IPR027417">
    <property type="entry name" value="P-loop_NTPase"/>
</dbReference>
<sequence length="317" mass="35519">MDYTINQKAKDALNRLAAMPGMSAVKDQVDQMVQLKRVSDLRKQNRLKTEPQTNHMIFTGNPGTGKTTAARLIGEAFAEIGLLKRSGNEVPFVEVSNSDIARPHVGESEKMIVTKFKQAKGGILFIDEAYSLMGKGDHATDMKVISAIVQLTENMRDEVVVIAAGYQKDMAKFMAFNSGLASRFPTTIHFPDYAVPELVLIAQKMLLEQEYQAAPDYLDALASVMWIERSRPNFGNARTVRNHVERSIRQQAVRVSQMTRPSRKDLALITAADLVHSVQDVKNSEKELLQETIKAAQTRLFELDMQSILKRSPQERV</sequence>
<comment type="similarity">
    <text evidence="1">Belongs to the CbxX/CfxQ family.</text>
</comment>
<gene>
    <name evidence="5" type="ORF">HQN87_08245</name>
</gene>
<dbReference type="InterPro" id="IPR000641">
    <property type="entry name" value="CbxX/CfxQ"/>
</dbReference>
<dbReference type="Pfam" id="PF17866">
    <property type="entry name" value="AAA_lid_6"/>
    <property type="match status" value="1"/>
</dbReference>
<comment type="caution">
    <text evidence="5">The sequence shown here is derived from an EMBL/GenBank/DDBJ whole genome shotgun (WGS) entry which is preliminary data.</text>
</comment>
<dbReference type="InterPro" id="IPR050773">
    <property type="entry name" value="CbxX/CfxQ_RuBisCO_ESX"/>
</dbReference>
<proteinExistence type="inferred from homology"/>
<organism evidence="5 6">
    <name type="scientific">Paenibacillus tritici</name>
    <dbReference type="NCBI Taxonomy" id="1873425"/>
    <lineage>
        <taxon>Bacteria</taxon>
        <taxon>Bacillati</taxon>
        <taxon>Bacillota</taxon>
        <taxon>Bacilli</taxon>
        <taxon>Bacillales</taxon>
        <taxon>Paenibacillaceae</taxon>
        <taxon>Paenibacillus</taxon>
    </lineage>
</organism>
<evidence type="ECO:0000259" key="4">
    <source>
        <dbReference type="SMART" id="SM00382"/>
    </source>
</evidence>
<protein>
    <submittedName>
        <fullName evidence="5">AAA family ATPase</fullName>
    </submittedName>
</protein>
<dbReference type="EMBL" id="JABMKX010000004">
    <property type="protein sequence ID" value="NQX45320.1"/>
    <property type="molecule type" value="Genomic_DNA"/>
</dbReference>
<keyword evidence="6" id="KW-1185">Reference proteome</keyword>
<evidence type="ECO:0000256" key="2">
    <source>
        <dbReference type="ARBA" id="ARBA00022741"/>
    </source>
</evidence>
<name>A0ABX2DLI2_9BACL</name>
<dbReference type="SMART" id="SM00382">
    <property type="entry name" value="AAA"/>
    <property type="match status" value="1"/>
</dbReference>
<dbReference type="PANTHER" id="PTHR43392">
    <property type="entry name" value="AAA-TYPE ATPASE FAMILY PROTEIN / ANKYRIN REPEAT FAMILY PROTEIN"/>
    <property type="match status" value="1"/>
</dbReference>
<dbReference type="Proteomes" id="UP000711047">
    <property type="component" value="Unassembled WGS sequence"/>
</dbReference>